<comment type="caution">
    <text evidence="1">The sequence shown here is derived from an EMBL/GenBank/DDBJ whole genome shotgun (WGS) entry which is preliminary data.</text>
</comment>
<protein>
    <submittedName>
        <fullName evidence="1">Uncharacterized protein</fullName>
    </submittedName>
</protein>
<sequence length="82" mass="9520">MNQWDLEQVHSSSSETNFILQCVTLKNDEDAACESGSCPSADQWFCSSMPQVFHGIMFYSNLQQWSRHLHRRKGVKRFCCIC</sequence>
<gene>
    <name evidence="1" type="ORF">AMELA_G00084530</name>
</gene>
<reference evidence="1 2" key="1">
    <citation type="submission" date="2020-02" db="EMBL/GenBank/DDBJ databases">
        <title>A chromosome-scale genome assembly of the black bullhead catfish (Ameiurus melas).</title>
        <authorList>
            <person name="Wen M."/>
            <person name="Zham M."/>
            <person name="Cabau C."/>
            <person name="Klopp C."/>
            <person name="Donnadieu C."/>
            <person name="Roques C."/>
            <person name="Bouchez O."/>
            <person name="Lampietro C."/>
            <person name="Jouanno E."/>
            <person name="Herpin A."/>
            <person name="Louis A."/>
            <person name="Berthelot C."/>
            <person name="Parey E."/>
            <person name="Roest-Crollius H."/>
            <person name="Braasch I."/>
            <person name="Postlethwait J."/>
            <person name="Robinson-Rechavi M."/>
            <person name="Echchiki A."/>
            <person name="Begum T."/>
            <person name="Montfort J."/>
            <person name="Schartl M."/>
            <person name="Bobe J."/>
            <person name="Guiguen Y."/>
        </authorList>
    </citation>
    <scope>NUCLEOTIDE SEQUENCE [LARGE SCALE GENOMIC DNA]</scope>
    <source>
        <strain evidence="1">M_S1</strain>
        <tissue evidence="1">Blood</tissue>
    </source>
</reference>
<name>A0A7J6AWI4_AMEME</name>
<proteinExistence type="predicted"/>
<evidence type="ECO:0000313" key="2">
    <source>
        <dbReference type="Proteomes" id="UP000593565"/>
    </source>
</evidence>
<accession>A0A7J6AWI4</accession>
<dbReference type="EMBL" id="JAAGNN010000007">
    <property type="protein sequence ID" value="KAF4086529.1"/>
    <property type="molecule type" value="Genomic_DNA"/>
</dbReference>
<keyword evidence="2" id="KW-1185">Reference proteome</keyword>
<organism evidence="1 2">
    <name type="scientific">Ameiurus melas</name>
    <name type="common">Black bullhead</name>
    <name type="synonym">Silurus melas</name>
    <dbReference type="NCBI Taxonomy" id="219545"/>
    <lineage>
        <taxon>Eukaryota</taxon>
        <taxon>Metazoa</taxon>
        <taxon>Chordata</taxon>
        <taxon>Craniata</taxon>
        <taxon>Vertebrata</taxon>
        <taxon>Euteleostomi</taxon>
        <taxon>Actinopterygii</taxon>
        <taxon>Neopterygii</taxon>
        <taxon>Teleostei</taxon>
        <taxon>Ostariophysi</taxon>
        <taxon>Siluriformes</taxon>
        <taxon>Ictaluridae</taxon>
        <taxon>Ameiurus</taxon>
    </lineage>
</organism>
<dbReference type="AlphaFoldDB" id="A0A7J6AWI4"/>
<evidence type="ECO:0000313" key="1">
    <source>
        <dbReference type="EMBL" id="KAF4086529.1"/>
    </source>
</evidence>
<dbReference type="Proteomes" id="UP000593565">
    <property type="component" value="Unassembled WGS sequence"/>
</dbReference>